<comment type="caution">
    <text evidence="1">The sequence shown here is derived from an EMBL/GenBank/DDBJ whole genome shotgun (WGS) entry which is preliminary data.</text>
</comment>
<keyword evidence="2" id="KW-1185">Reference proteome</keyword>
<dbReference type="EMBL" id="BLAE01000010">
    <property type="protein sequence ID" value="GES08405.1"/>
    <property type="molecule type" value="Genomic_DNA"/>
</dbReference>
<reference evidence="1 2" key="1">
    <citation type="submission" date="2019-10" db="EMBL/GenBank/DDBJ databases">
        <title>Whole genome shotgun sequence of Acrocarpospora macrocephala NBRC 16266.</title>
        <authorList>
            <person name="Ichikawa N."/>
            <person name="Kimura A."/>
            <person name="Kitahashi Y."/>
            <person name="Komaki H."/>
            <person name="Oguchi A."/>
        </authorList>
    </citation>
    <scope>NUCLEOTIDE SEQUENCE [LARGE SCALE GENOMIC DNA]</scope>
    <source>
        <strain evidence="1 2">NBRC 16266</strain>
    </source>
</reference>
<protein>
    <submittedName>
        <fullName evidence="1">Uncharacterized protein</fullName>
    </submittedName>
</protein>
<dbReference type="AlphaFoldDB" id="A0A5M3WGY3"/>
<organism evidence="1 2">
    <name type="scientific">Acrocarpospora macrocephala</name>
    <dbReference type="NCBI Taxonomy" id="150177"/>
    <lineage>
        <taxon>Bacteria</taxon>
        <taxon>Bacillati</taxon>
        <taxon>Actinomycetota</taxon>
        <taxon>Actinomycetes</taxon>
        <taxon>Streptosporangiales</taxon>
        <taxon>Streptosporangiaceae</taxon>
        <taxon>Acrocarpospora</taxon>
    </lineage>
</organism>
<dbReference type="RefSeq" id="WP_155354014.1">
    <property type="nucleotide sequence ID" value="NZ_BAAAHL010000038.1"/>
</dbReference>
<proteinExistence type="predicted"/>
<evidence type="ECO:0000313" key="2">
    <source>
        <dbReference type="Proteomes" id="UP000331127"/>
    </source>
</evidence>
<accession>A0A5M3WGY3</accession>
<sequence>MDPVREYFDAVANDDVRDTLRWLDEAGYRVTSSQGGPAEPFGDAHLVFTGRREVEIIRDRGQWMISISLAPGGERLFLDVLMAARHGDAWAPSPHGQPLSSPLPDQLPADVSWSASLPDVLGWLDEPGAAEEAAAATMKARDLTWQWSRDAGGAGTVRD</sequence>
<dbReference type="Proteomes" id="UP000331127">
    <property type="component" value="Unassembled WGS sequence"/>
</dbReference>
<name>A0A5M3WGY3_9ACTN</name>
<gene>
    <name evidence="1" type="ORF">Amac_020010</name>
</gene>
<evidence type="ECO:0000313" key="1">
    <source>
        <dbReference type="EMBL" id="GES08405.1"/>
    </source>
</evidence>